<name>A0A1G7ZFA2_9BACT</name>
<proteinExistence type="predicted"/>
<dbReference type="OrthoDB" id="913551at2"/>
<sequence>MERTDQKRILLLITNPFAVINMIHSGVTAELCTHYGIYVMSNLLTCADIEHFNRHFRSNMHWLPTPLPEISRITKWLRAGQMLLFGHFFQIETIRIKVHEKSTFFHWLFSITQKSPLLIHLSGLLLVVTRNWLIRRTKHPGLRGLAADYNFQTVISTSPLDLRENAIVNSLQMHGIPGISIIISWDNLTSKGVINTQSDRVLVWNNQMASEYHRFYAIFGDNAVVRIAGIPRFDIYRRPPAQSLHFNNISKTDRPSRLILFSTGAIKHHSCQNYIIRDLLEYTENRPDITILIRCHPGDDARRYDCFRGIKNLHFFQPFGKSRIPPVDYLEILHSQLSRCDVCLQVASTMLLDAAAANKPCISIAYDARPEVDYAHSVKRFYDYSHQLSLPDRLKNHIVYDRWQLFEKLDEMLGESYASNGIRNAVEPIIHCCSPESVHLTTQYIREWLG</sequence>
<evidence type="ECO:0000313" key="1">
    <source>
        <dbReference type="EMBL" id="SDH07319.1"/>
    </source>
</evidence>
<dbReference type="Gene3D" id="3.40.50.12580">
    <property type="match status" value="1"/>
</dbReference>
<dbReference type="Proteomes" id="UP000198748">
    <property type="component" value="Unassembled WGS sequence"/>
</dbReference>
<reference evidence="2" key="1">
    <citation type="submission" date="2016-10" db="EMBL/GenBank/DDBJ databases">
        <authorList>
            <person name="Varghese N."/>
            <person name="Submissions S."/>
        </authorList>
    </citation>
    <scope>NUCLEOTIDE SEQUENCE [LARGE SCALE GENOMIC DNA]</scope>
    <source>
        <strain evidence="2">DSM 25329</strain>
    </source>
</reference>
<gene>
    <name evidence="1" type="ORF">SAMN04487996_12813</name>
</gene>
<dbReference type="SUPFAM" id="SSF53756">
    <property type="entry name" value="UDP-Glycosyltransferase/glycogen phosphorylase"/>
    <property type="match status" value="1"/>
</dbReference>
<evidence type="ECO:0008006" key="3">
    <source>
        <dbReference type="Google" id="ProtNLM"/>
    </source>
</evidence>
<keyword evidence="2" id="KW-1185">Reference proteome</keyword>
<dbReference type="STRING" id="659014.SAMN04487996_12813"/>
<dbReference type="EMBL" id="FNAN01000028">
    <property type="protein sequence ID" value="SDH07319.1"/>
    <property type="molecule type" value="Genomic_DNA"/>
</dbReference>
<accession>A0A1G7ZFA2</accession>
<dbReference type="AlphaFoldDB" id="A0A1G7ZFA2"/>
<organism evidence="1 2">
    <name type="scientific">Dyadobacter soli</name>
    <dbReference type="NCBI Taxonomy" id="659014"/>
    <lineage>
        <taxon>Bacteria</taxon>
        <taxon>Pseudomonadati</taxon>
        <taxon>Bacteroidota</taxon>
        <taxon>Cytophagia</taxon>
        <taxon>Cytophagales</taxon>
        <taxon>Spirosomataceae</taxon>
        <taxon>Dyadobacter</taxon>
    </lineage>
</organism>
<evidence type="ECO:0000313" key="2">
    <source>
        <dbReference type="Proteomes" id="UP000198748"/>
    </source>
</evidence>
<dbReference type="InterPro" id="IPR043148">
    <property type="entry name" value="TagF_C"/>
</dbReference>
<dbReference type="RefSeq" id="WP_090157304.1">
    <property type="nucleotide sequence ID" value="NZ_FNAN01000028.1"/>
</dbReference>
<protein>
    <recommendedName>
        <fullName evidence="3">CDP-Glycerol:Poly(Glycerophosphate) glycerophosphotransferase</fullName>
    </recommendedName>
</protein>